<reference evidence="1 2" key="1">
    <citation type="submission" date="2020-04" db="EMBL/GenBank/DDBJ databases">
        <title>Draft genome of Pyxidicoccus fallax type strain.</title>
        <authorList>
            <person name="Whitworth D.E."/>
        </authorList>
    </citation>
    <scope>NUCLEOTIDE SEQUENCE [LARGE SCALE GENOMIC DNA]</scope>
    <source>
        <strain evidence="1 2">DSM 14698</strain>
    </source>
</reference>
<comment type="caution">
    <text evidence="1">The sequence shown here is derived from an EMBL/GenBank/DDBJ whole genome shotgun (WGS) entry which is preliminary data.</text>
</comment>
<dbReference type="EMBL" id="JABBJJ010000325">
    <property type="protein sequence ID" value="NMO21469.1"/>
    <property type="molecule type" value="Genomic_DNA"/>
</dbReference>
<feature type="non-terminal residue" evidence="1">
    <location>
        <position position="92"/>
    </location>
</feature>
<sequence length="92" mass="9620">MIDQNSRPARKVGIADHLWETYEEMARQMGSDRDALINQALFMFARLNGFIEVKGRADAPAAAPALAAAPARPAPVAAAAAPARAAAPPVLA</sequence>
<protein>
    <submittedName>
        <fullName evidence="1">FHA domain-containing protein</fullName>
    </submittedName>
</protein>
<accession>A0A848LUZ7</accession>
<evidence type="ECO:0000313" key="2">
    <source>
        <dbReference type="Proteomes" id="UP000518300"/>
    </source>
</evidence>
<organism evidence="1 2">
    <name type="scientific">Pyxidicoccus fallax</name>
    <dbReference type="NCBI Taxonomy" id="394095"/>
    <lineage>
        <taxon>Bacteria</taxon>
        <taxon>Pseudomonadati</taxon>
        <taxon>Myxococcota</taxon>
        <taxon>Myxococcia</taxon>
        <taxon>Myxococcales</taxon>
        <taxon>Cystobacterineae</taxon>
        <taxon>Myxococcaceae</taxon>
        <taxon>Pyxidicoccus</taxon>
    </lineage>
</organism>
<dbReference type="Proteomes" id="UP000518300">
    <property type="component" value="Unassembled WGS sequence"/>
</dbReference>
<gene>
    <name evidence="1" type="ORF">HG543_42460</name>
</gene>
<name>A0A848LUZ7_9BACT</name>
<dbReference type="AlphaFoldDB" id="A0A848LUZ7"/>
<proteinExistence type="predicted"/>
<evidence type="ECO:0000313" key="1">
    <source>
        <dbReference type="EMBL" id="NMO21469.1"/>
    </source>
</evidence>
<keyword evidence="2" id="KW-1185">Reference proteome</keyword>